<evidence type="ECO:0000256" key="19">
    <source>
        <dbReference type="SAM" id="Coils"/>
    </source>
</evidence>
<keyword evidence="3" id="KW-0813">Transport</keyword>
<feature type="transmembrane region" description="Helical" evidence="18">
    <location>
        <begin position="1179"/>
        <end position="1198"/>
    </location>
</feature>
<dbReference type="InterPro" id="IPR023298">
    <property type="entry name" value="ATPase_P-typ_TM_dom_sf"/>
</dbReference>
<dbReference type="InterPro" id="IPR023214">
    <property type="entry name" value="HAD_sf"/>
</dbReference>
<evidence type="ECO:0000256" key="5">
    <source>
        <dbReference type="ARBA" id="ARBA00022692"/>
    </source>
</evidence>
<feature type="compositionally biased region" description="Low complexity" evidence="20">
    <location>
        <begin position="1371"/>
        <end position="1380"/>
    </location>
</feature>
<feature type="binding site" evidence="16">
    <location>
        <position position="766"/>
    </location>
    <ligand>
        <name>ATP</name>
        <dbReference type="ChEBI" id="CHEBI:30616"/>
    </ligand>
</feature>
<dbReference type="InterPro" id="IPR018303">
    <property type="entry name" value="ATPase_P-typ_P_site"/>
</dbReference>
<evidence type="ECO:0000256" key="16">
    <source>
        <dbReference type="PIRSR" id="PIRSR606539-2"/>
    </source>
</evidence>
<dbReference type="GO" id="GO:0016887">
    <property type="term" value="F:ATP hydrolysis activity"/>
    <property type="evidence" value="ECO:0007669"/>
    <property type="project" value="InterPro"/>
</dbReference>
<feature type="active site" description="4-aspartylphosphate intermediate" evidence="15">
    <location>
        <position position="565"/>
    </location>
</feature>
<dbReference type="InterPro" id="IPR032631">
    <property type="entry name" value="P-type_ATPase_N"/>
</dbReference>
<feature type="binding site" evidence="16">
    <location>
        <position position="884"/>
    </location>
    <ligand>
        <name>ATP</name>
        <dbReference type="ChEBI" id="CHEBI:30616"/>
    </ligand>
</feature>
<evidence type="ECO:0000256" key="6">
    <source>
        <dbReference type="ARBA" id="ARBA00022723"/>
    </source>
</evidence>
<keyword evidence="11 18" id="KW-1133">Transmembrane helix</keyword>
<dbReference type="SFLD" id="SFLDF00027">
    <property type="entry name" value="p-type_atpase"/>
    <property type="match status" value="1"/>
</dbReference>
<dbReference type="FunFam" id="3.40.1110.10:FF:000087">
    <property type="entry name" value="Phospholipid-transporting ATPase"/>
    <property type="match status" value="1"/>
</dbReference>
<dbReference type="EMBL" id="JAAAJA010000146">
    <property type="protein sequence ID" value="KAG0260728.1"/>
    <property type="molecule type" value="Genomic_DNA"/>
</dbReference>
<accession>A0A9P6Q8A9</accession>
<dbReference type="GO" id="GO:0045332">
    <property type="term" value="P:phospholipid translocation"/>
    <property type="evidence" value="ECO:0007669"/>
    <property type="project" value="TreeGrafter"/>
</dbReference>
<dbReference type="PRINTS" id="PR00119">
    <property type="entry name" value="CATATPASE"/>
</dbReference>
<dbReference type="NCBIfam" id="TIGR01652">
    <property type="entry name" value="ATPase-Plipid"/>
    <property type="match status" value="1"/>
</dbReference>
<evidence type="ECO:0000256" key="13">
    <source>
        <dbReference type="ARBA" id="ARBA00034036"/>
    </source>
</evidence>
<feature type="binding site" evidence="16">
    <location>
        <position position="1008"/>
    </location>
    <ligand>
        <name>ATP</name>
        <dbReference type="ChEBI" id="CHEBI:30616"/>
    </ligand>
</feature>
<dbReference type="InterPro" id="IPR008250">
    <property type="entry name" value="ATPase_P-typ_transduc_dom_A_sf"/>
</dbReference>
<evidence type="ECO:0000256" key="20">
    <source>
        <dbReference type="SAM" id="MobiDB-lite"/>
    </source>
</evidence>
<evidence type="ECO:0000259" key="21">
    <source>
        <dbReference type="Pfam" id="PF16209"/>
    </source>
</evidence>
<comment type="catalytic activity">
    <reaction evidence="14">
        <text>a 1,2-diacyl-sn-glycero-3-phosphoethanolamine(out) + ATP + H2O = a 1,2-diacyl-sn-glycero-3-phosphoethanolamine(in) + ADP + phosphate + H(+)</text>
        <dbReference type="Rhea" id="RHEA:66132"/>
        <dbReference type="ChEBI" id="CHEBI:15377"/>
        <dbReference type="ChEBI" id="CHEBI:15378"/>
        <dbReference type="ChEBI" id="CHEBI:30616"/>
        <dbReference type="ChEBI" id="CHEBI:43474"/>
        <dbReference type="ChEBI" id="CHEBI:64612"/>
        <dbReference type="ChEBI" id="CHEBI:456216"/>
    </reaction>
    <physiologicalReaction direction="left-to-right" evidence="14">
        <dbReference type="Rhea" id="RHEA:66133"/>
    </physiologicalReaction>
</comment>
<feature type="domain" description="P-type ATPase C-terminal" evidence="22">
    <location>
        <begin position="1030"/>
        <end position="1278"/>
    </location>
</feature>
<dbReference type="GO" id="GO:0005524">
    <property type="term" value="F:ATP binding"/>
    <property type="evidence" value="ECO:0007669"/>
    <property type="project" value="UniProtKB-UniRule"/>
</dbReference>
<proteinExistence type="inferred from homology"/>
<evidence type="ECO:0000256" key="3">
    <source>
        <dbReference type="ARBA" id="ARBA00022448"/>
    </source>
</evidence>
<evidence type="ECO:0000256" key="15">
    <source>
        <dbReference type="PIRSR" id="PIRSR606539-1"/>
    </source>
</evidence>
<dbReference type="SFLD" id="SFLDS00003">
    <property type="entry name" value="Haloacid_Dehalogenase"/>
    <property type="match status" value="1"/>
</dbReference>
<dbReference type="CDD" id="cd02073">
    <property type="entry name" value="P-type_ATPase_APLT_Dnf-like"/>
    <property type="match status" value="1"/>
</dbReference>
<keyword evidence="6 17" id="KW-0479">Metal-binding</keyword>
<evidence type="ECO:0000256" key="10">
    <source>
        <dbReference type="ARBA" id="ARBA00022967"/>
    </source>
</evidence>
<keyword evidence="9 17" id="KW-0460">Magnesium</keyword>
<feature type="binding site" evidence="16">
    <location>
        <position position="565"/>
    </location>
    <ligand>
        <name>ATP</name>
        <dbReference type="ChEBI" id="CHEBI:30616"/>
    </ligand>
</feature>
<feature type="compositionally biased region" description="Polar residues" evidence="20">
    <location>
        <begin position="1394"/>
        <end position="1410"/>
    </location>
</feature>
<name>A0A9P6Q8A9_9FUNG</name>
<dbReference type="SUPFAM" id="SSF81660">
    <property type="entry name" value="Metal cation-transporting ATPase, ATP-binding domain N"/>
    <property type="match status" value="1"/>
</dbReference>
<feature type="compositionally biased region" description="Polar residues" evidence="20">
    <location>
        <begin position="215"/>
        <end position="245"/>
    </location>
</feature>
<feature type="transmembrane region" description="Helical" evidence="18">
    <location>
        <begin position="99"/>
        <end position="116"/>
    </location>
</feature>
<evidence type="ECO:0000256" key="1">
    <source>
        <dbReference type="ARBA" id="ARBA00004127"/>
    </source>
</evidence>
<feature type="binding site" evidence="16">
    <location>
        <position position="802"/>
    </location>
    <ligand>
        <name>ATP</name>
        <dbReference type="ChEBI" id="CHEBI:30616"/>
    </ligand>
</feature>
<evidence type="ECO:0000256" key="17">
    <source>
        <dbReference type="PIRSR" id="PIRSR606539-3"/>
    </source>
</evidence>
<feature type="transmembrane region" description="Helical" evidence="18">
    <location>
        <begin position="448"/>
        <end position="473"/>
    </location>
</feature>
<feature type="compositionally biased region" description="Polar residues" evidence="20">
    <location>
        <begin position="1314"/>
        <end position="1328"/>
    </location>
</feature>
<dbReference type="GO" id="GO:0000287">
    <property type="term" value="F:magnesium ion binding"/>
    <property type="evidence" value="ECO:0007669"/>
    <property type="project" value="UniProtKB-UniRule"/>
</dbReference>
<dbReference type="PANTHER" id="PTHR24092:SF180">
    <property type="entry name" value="PHOSPHOLIPID-TRANSPORTING ATPASE DNF1-RELATED"/>
    <property type="match status" value="1"/>
</dbReference>
<dbReference type="Pfam" id="PF16212">
    <property type="entry name" value="PhoLip_ATPase_C"/>
    <property type="match status" value="1"/>
</dbReference>
<feature type="binding site" evidence="17">
    <location>
        <position position="1008"/>
    </location>
    <ligand>
        <name>Mg(2+)</name>
        <dbReference type="ChEBI" id="CHEBI:18420"/>
    </ligand>
</feature>
<feature type="transmembrane region" description="Helical" evidence="18">
    <location>
        <begin position="1144"/>
        <end position="1164"/>
    </location>
</feature>
<feature type="compositionally biased region" description="Polar residues" evidence="20">
    <location>
        <begin position="1771"/>
        <end position="1785"/>
    </location>
</feature>
<comment type="similarity">
    <text evidence="2 18">Belongs to the cation transport ATPase (P-type) (TC 3.A.3) family. Type IV subfamily.</text>
</comment>
<feature type="binding site" evidence="16">
    <location>
        <position position="566"/>
    </location>
    <ligand>
        <name>ATP</name>
        <dbReference type="ChEBI" id="CHEBI:30616"/>
    </ligand>
</feature>
<dbReference type="PROSITE" id="PS00154">
    <property type="entry name" value="ATPASE_E1_E2"/>
    <property type="match status" value="1"/>
</dbReference>
<dbReference type="SUPFAM" id="SSF56784">
    <property type="entry name" value="HAD-like"/>
    <property type="match status" value="1"/>
</dbReference>
<keyword evidence="12 18" id="KW-0472">Membrane</keyword>
<feature type="binding site" evidence="17">
    <location>
        <position position="565"/>
    </location>
    <ligand>
        <name>Mg(2+)</name>
        <dbReference type="ChEBI" id="CHEBI:18420"/>
    </ligand>
</feature>
<dbReference type="SUPFAM" id="SSF81653">
    <property type="entry name" value="Calcium ATPase, transduction domain A"/>
    <property type="match status" value="1"/>
</dbReference>
<feature type="transmembrane region" description="Helical" evidence="18">
    <location>
        <begin position="1097"/>
        <end position="1114"/>
    </location>
</feature>
<keyword evidence="24" id="KW-1185">Reference proteome</keyword>
<feature type="region of interest" description="Disordered" evidence="20">
    <location>
        <begin position="1314"/>
        <end position="1414"/>
    </location>
</feature>
<keyword evidence="19" id="KW-0175">Coiled coil</keyword>
<feature type="coiled-coil region" evidence="19">
    <location>
        <begin position="1713"/>
        <end position="1747"/>
    </location>
</feature>
<feature type="transmembrane region" description="Helical" evidence="18">
    <location>
        <begin position="1250"/>
        <end position="1268"/>
    </location>
</feature>
<feature type="compositionally biased region" description="Basic and acidic residues" evidence="20">
    <location>
        <begin position="1361"/>
        <end position="1370"/>
    </location>
</feature>
<dbReference type="Gene3D" id="3.40.1110.10">
    <property type="entry name" value="Calcium-transporting ATPase, cytoplasmic domain N"/>
    <property type="match status" value="1"/>
</dbReference>
<feature type="transmembrane region" description="Helical" evidence="18">
    <location>
        <begin position="493"/>
        <end position="517"/>
    </location>
</feature>
<dbReference type="Pfam" id="PF16209">
    <property type="entry name" value="PhoLip_ATPase_N"/>
    <property type="match status" value="1"/>
</dbReference>
<dbReference type="Pfam" id="PF13246">
    <property type="entry name" value="Cation_ATPase"/>
    <property type="match status" value="1"/>
</dbReference>
<feature type="region of interest" description="Disordered" evidence="20">
    <location>
        <begin position="212"/>
        <end position="260"/>
    </location>
</feature>
<feature type="binding site" evidence="16">
    <location>
        <position position="978"/>
    </location>
    <ligand>
        <name>ATP</name>
        <dbReference type="ChEBI" id="CHEBI:30616"/>
    </ligand>
</feature>
<comment type="caution">
    <text evidence="23">The sequence shown here is derived from an EMBL/GenBank/DDBJ whole genome shotgun (WGS) entry which is preliminary data.</text>
</comment>
<evidence type="ECO:0000256" key="7">
    <source>
        <dbReference type="ARBA" id="ARBA00022741"/>
    </source>
</evidence>
<feature type="region of interest" description="Disordered" evidence="20">
    <location>
        <begin position="1750"/>
        <end position="1797"/>
    </location>
</feature>
<evidence type="ECO:0000256" key="14">
    <source>
        <dbReference type="ARBA" id="ARBA00049128"/>
    </source>
</evidence>
<feature type="binding site" evidence="17">
    <location>
        <position position="567"/>
    </location>
    <ligand>
        <name>Mg(2+)</name>
        <dbReference type="ChEBI" id="CHEBI:18420"/>
    </ligand>
</feature>
<dbReference type="FunFam" id="3.40.50.1000:FF:000001">
    <property type="entry name" value="Phospholipid-transporting ATPase IC"/>
    <property type="match status" value="1"/>
</dbReference>
<feature type="region of interest" description="Disordered" evidence="20">
    <location>
        <begin position="1508"/>
        <end position="1571"/>
    </location>
</feature>
<dbReference type="GO" id="GO:0140326">
    <property type="term" value="F:ATPase-coupled intramembrane lipid transporter activity"/>
    <property type="evidence" value="ECO:0007669"/>
    <property type="project" value="UniProtKB-EC"/>
</dbReference>
<dbReference type="InterPro" id="IPR006539">
    <property type="entry name" value="P-type_ATPase_IV"/>
</dbReference>
<evidence type="ECO:0000256" key="18">
    <source>
        <dbReference type="RuleBase" id="RU362033"/>
    </source>
</evidence>
<dbReference type="FunFam" id="3.40.50.1000:FF:000130">
    <property type="entry name" value="Phospholipid-transporting ATPase"/>
    <property type="match status" value="1"/>
</dbReference>
<evidence type="ECO:0000313" key="23">
    <source>
        <dbReference type="EMBL" id="KAG0260728.1"/>
    </source>
</evidence>
<keyword evidence="8 16" id="KW-0067">ATP-binding</keyword>
<keyword evidence="5 18" id="KW-0812">Transmembrane</keyword>
<feature type="transmembrane region" description="Helical" evidence="18">
    <location>
        <begin position="1070"/>
        <end position="1091"/>
    </location>
</feature>
<dbReference type="PANTHER" id="PTHR24092">
    <property type="entry name" value="PROBABLE PHOSPHOLIPID-TRANSPORTING ATPASE"/>
    <property type="match status" value="1"/>
</dbReference>
<dbReference type="GO" id="GO:0005886">
    <property type="term" value="C:plasma membrane"/>
    <property type="evidence" value="ECO:0007669"/>
    <property type="project" value="TreeGrafter"/>
</dbReference>
<feature type="transmembrane region" description="Helical" evidence="18">
    <location>
        <begin position="1210"/>
        <end position="1230"/>
    </location>
</feature>
<dbReference type="OrthoDB" id="377733at2759"/>
<keyword evidence="4" id="KW-0597">Phosphoprotein</keyword>
<dbReference type="InterPro" id="IPR044492">
    <property type="entry name" value="P_typ_ATPase_HD_dom"/>
</dbReference>
<feature type="binding site" evidence="16">
    <location>
        <position position="567"/>
    </location>
    <ligand>
        <name>ATP</name>
        <dbReference type="ChEBI" id="CHEBI:30616"/>
    </ligand>
</feature>
<dbReference type="InterPro" id="IPR036412">
    <property type="entry name" value="HAD-like_sf"/>
</dbReference>
<feature type="domain" description="P-type ATPase N-terminal" evidence="21">
    <location>
        <begin position="66"/>
        <end position="124"/>
    </location>
</feature>
<evidence type="ECO:0000256" key="4">
    <source>
        <dbReference type="ARBA" id="ARBA00022553"/>
    </source>
</evidence>
<sequence length="1797" mass="199725">MEFVHRAIPHRVRRIFGNKAKEGDGPEDSYRLRRMESHASIAATKRRRIFLNLTPQSIENDLDAPNETLPYYPTNKVTTSKYDLFSFIPKNLFEQFRRLANLYFLFVAGLSIAPILGGFAPFLTFLPLIFIITVTAIKDAIEDWKRRKSDEAFNNAPTILLGNWTNTNIHSGASSKLQLIQSTISDLFRLLMLSSPKANLPNRADAINAAALRPTTPSGRSDQNSYFGEQHHANSVNNGATTPEGQDSAGRPARRIRRNIPHSVLNHTESYSAKSGSGAKWQDSVWQDVKVGDIVYLKNDDPIPADIVILSTSEPDGLCFIETKNLDGETNLKIRRGLTATKGLKTPADIERASFYVESEAPHANLYSYQGALKWLISDGTDMPAGDRVVHNKTESITINEVLLRGCVLRNTEHIIGMVLFTGTESKIMLNSGDTPSKRSRIEKDLNFHIVMNFIILFALSIGSAIANGVIFADAENNSATFFEFGADASTPFMSAFITFWSCLILYQNIVPISLYISIEIVKTAQAYFIHKDIDMYDERVDQACTPKTWNISDDLGQIEYIFSDKTGTLTQNVMEFQKCTINGIDYGVGETDATRGQKMSGDGEYEPMEFESDEGYLEKLNLERIKMKAAMDQLFDNKYYSDKTTFVDSDLFADMTDPSSRHAKAIMNFWTAIAVCHTVITERDIDVDPYKIEYKAQSPDEAALVSTARDVGFVFLEKKGPMMHLEIMGQLRAYKILNILEFNSTRKRMSIILRPPEGGIVLVCKGADSVIYERLDKADEQAKLREDTLVDLERFANEGLRTLCLAYRKISEEEYASWALEYDEACNTIHNRDENIENACEGIEHSFILLGGTAIEDRLQEGVPECIALLARAGIKLWVLTGDKTETAINIGFACNLLQRDMILIIIQAQNKEDTREQLMKALDKFWGREADKDPSLVNKSHALIIDGETLKYGLSPSLSGLLLDVGKRCKSVICCRVSPLQKAKVVSMVKRGLDVMTLSIGDGANDVSMIQEANIGVGIAGEEGRQAVMASDFAIAQFRFLSKLLLVHGRWSYIRISEMILTFFYKNVVWTLTIFWFQFFSGFTALLLFDYTFVVLYNLLFTSLPIMFMGAFDQDVDAKTSMQFPALYLRGIKQKHFTRSKFWLYVLDALYQSVICFFIPWYLSNGVYASGRSTNDLLALGTLISACSVVVANLYVGLNMFHWTKMIFTVIFGSIIIFFLYCWVYANFFTIDNAFYGMDEIILASPTFWFAIVLSVVLTMLPHYMYKFARQYLKPNDIIIVREQLYKDKHPSRKERRARKLKAMALRESELNGTTSSFQDNGTLSGENHVLGDDDLEDDLDQVPVIKNSPTILSPEDPNEQKPGDIRQRQSSPSPMSSLGRMEDVHHLKVSSDGSEPTSFSHDSQPSQRELVGRRRVVNSNNFHGSNLSAEEVPVIQDVHDEVQVLTPSAALDSNNSKYNTSSTSLPMTSLGSNGKFAQGYPTTSFSFNQEFVTAAAAATGGIVGGSAPASQERQRGKRQSTPSIPVGGPNFRFMGEDSPPPMPLGSSDGANASERLRPSSQKAGHTGFAFSTDDASAFVYSHLNRMHSASNDERTAANKAKRASHMYNSGRNSIDGSEVGSGPFSSGSGHYLPGQEEEPGDAGEPGFDLLCGKVIQGGSSTTSSSSTPPICDTTAVYSGSRRESLLRRPRGLSRSITSPDIPVAELGAVLLQQQKEMEQGIERLNKAQASVRAAQQNRQSLQKVRFQWENDDGSMSTSSAATLVSSSEPMDQTSGSGSTSNPAGLLDDHRLKRE</sequence>
<dbReference type="Gene3D" id="3.40.50.1000">
    <property type="entry name" value="HAD superfamily/HAD-like"/>
    <property type="match status" value="1"/>
</dbReference>
<comment type="cofactor">
    <cofactor evidence="17">
        <name>Mg(2+)</name>
        <dbReference type="ChEBI" id="CHEBI:18420"/>
    </cofactor>
</comment>
<dbReference type="SUPFAM" id="SSF81665">
    <property type="entry name" value="Calcium ATPase, transmembrane domain M"/>
    <property type="match status" value="1"/>
</dbReference>
<comment type="subcellular location">
    <subcellularLocation>
        <location evidence="1">Endomembrane system</location>
        <topology evidence="1">Multi-pass membrane protein</topology>
    </subcellularLocation>
    <subcellularLocation>
        <location evidence="18">Membrane</location>
        <topology evidence="18">Multi-pass membrane protein</topology>
    </subcellularLocation>
</comment>
<keyword evidence="10 18" id="KW-1278">Translocase</keyword>
<feature type="binding site" evidence="16">
    <location>
        <position position="883"/>
    </location>
    <ligand>
        <name>ATP</name>
        <dbReference type="ChEBI" id="CHEBI:30616"/>
    </ligand>
</feature>
<comment type="catalytic activity">
    <reaction evidence="13 18">
        <text>ATP + H2O + phospholipidSide 1 = ADP + phosphate + phospholipidSide 2.</text>
        <dbReference type="EC" id="7.6.2.1"/>
    </reaction>
</comment>
<feature type="compositionally biased region" description="Low complexity" evidence="20">
    <location>
        <begin position="1757"/>
        <end position="1770"/>
    </location>
</feature>
<reference evidence="23" key="1">
    <citation type="journal article" date="2020" name="Fungal Divers.">
        <title>Resolving the Mortierellaceae phylogeny through synthesis of multi-gene phylogenetics and phylogenomics.</title>
        <authorList>
            <person name="Vandepol N."/>
            <person name="Liber J."/>
            <person name="Desiro A."/>
            <person name="Na H."/>
            <person name="Kennedy M."/>
            <person name="Barry K."/>
            <person name="Grigoriev I.V."/>
            <person name="Miller A.N."/>
            <person name="O'Donnell K."/>
            <person name="Stajich J.E."/>
            <person name="Bonito G."/>
        </authorList>
    </citation>
    <scope>NUCLEOTIDE SEQUENCE</scope>
    <source>
        <strain evidence="23">KOD948</strain>
    </source>
</reference>
<feature type="compositionally biased region" description="Polar residues" evidence="20">
    <location>
        <begin position="1609"/>
        <end position="1618"/>
    </location>
</feature>
<protein>
    <recommendedName>
        <fullName evidence="18">Phospholipid-transporting ATPase</fullName>
        <ecNumber evidence="18">7.6.2.1</ecNumber>
    </recommendedName>
</protein>
<dbReference type="Proteomes" id="UP000726737">
    <property type="component" value="Unassembled WGS sequence"/>
</dbReference>
<gene>
    <name evidence="23" type="ORF">BG011_001677</name>
</gene>
<evidence type="ECO:0000256" key="9">
    <source>
        <dbReference type="ARBA" id="ARBA00022842"/>
    </source>
</evidence>
<evidence type="ECO:0000256" key="11">
    <source>
        <dbReference type="ARBA" id="ARBA00022989"/>
    </source>
</evidence>
<feature type="region of interest" description="Disordered" evidence="20">
    <location>
        <begin position="1593"/>
        <end position="1652"/>
    </location>
</feature>
<dbReference type="InterPro" id="IPR023299">
    <property type="entry name" value="ATPase_P-typ_cyto_dom_N"/>
</dbReference>
<evidence type="ECO:0000313" key="24">
    <source>
        <dbReference type="Proteomes" id="UP000726737"/>
    </source>
</evidence>
<feature type="binding site" evidence="16">
    <location>
        <position position="882"/>
    </location>
    <ligand>
        <name>ATP</name>
        <dbReference type="ChEBI" id="CHEBI:30616"/>
    </ligand>
</feature>
<evidence type="ECO:0000256" key="12">
    <source>
        <dbReference type="ARBA" id="ARBA00023136"/>
    </source>
</evidence>
<dbReference type="NCBIfam" id="TIGR01494">
    <property type="entry name" value="ATPase_P-type"/>
    <property type="match status" value="1"/>
</dbReference>
<feature type="binding site" evidence="16">
    <location>
        <position position="1007"/>
    </location>
    <ligand>
        <name>ATP</name>
        <dbReference type="ChEBI" id="CHEBI:30616"/>
    </ligand>
</feature>
<keyword evidence="7 16" id="KW-0547">Nucleotide-binding</keyword>
<evidence type="ECO:0000259" key="22">
    <source>
        <dbReference type="Pfam" id="PF16212"/>
    </source>
</evidence>
<dbReference type="EC" id="7.6.2.1" evidence="18"/>
<organism evidence="23 24">
    <name type="scientific">Mortierella polycephala</name>
    <dbReference type="NCBI Taxonomy" id="41804"/>
    <lineage>
        <taxon>Eukaryota</taxon>
        <taxon>Fungi</taxon>
        <taxon>Fungi incertae sedis</taxon>
        <taxon>Mucoromycota</taxon>
        <taxon>Mortierellomycotina</taxon>
        <taxon>Mortierellomycetes</taxon>
        <taxon>Mortierellales</taxon>
        <taxon>Mortierellaceae</taxon>
        <taxon>Mortierella</taxon>
    </lineage>
</organism>
<evidence type="ECO:0000256" key="8">
    <source>
        <dbReference type="ARBA" id="ARBA00022840"/>
    </source>
</evidence>
<dbReference type="Gene3D" id="2.70.150.10">
    <property type="entry name" value="Calcium-transporting ATPase, cytoplasmic transduction domain A"/>
    <property type="match status" value="1"/>
</dbReference>
<dbReference type="SFLD" id="SFLDG00002">
    <property type="entry name" value="C1.7:_P-type_atpase_like"/>
    <property type="match status" value="1"/>
</dbReference>
<dbReference type="InterPro" id="IPR001757">
    <property type="entry name" value="P_typ_ATPase"/>
</dbReference>
<feature type="binding site" evidence="17">
    <location>
        <position position="1004"/>
    </location>
    <ligand>
        <name>Mg(2+)</name>
        <dbReference type="ChEBI" id="CHEBI:18420"/>
    </ligand>
</feature>
<feature type="binding site" evidence="16">
    <location>
        <position position="743"/>
    </location>
    <ligand>
        <name>ATP</name>
        <dbReference type="ChEBI" id="CHEBI:30616"/>
    </ligand>
</feature>
<evidence type="ECO:0000256" key="2">
    <source>
        <dbReference type="ARBA" id="ARBA00008109"/>
    </source>
</evidence>
<feature type="binding site" evidence="16">
    <location>
        <position position="702"/>
    </location>
    <ligand>
        <name>ATP</name>
        <dbReference type="ChEBI" id="CHEBI:30616"/>
    </ligand>
</feature>
<dbReference type="GO" id="GO:0012505">
    <property type="term" value="C:endomembrane system"/>
    <property type="evidence" value="ECO:0007669"/>
    <property type="project" value="UniProtKB-SubCell"/>
</dbReference>
<feature type="binding site" evidence="16">
    <location>
        <position position="984"/>
    </location>
    <ligand>
        <name>ATP</name>
        <dbReference type="ChEBI" id="CHEBI:30616"/>
    </ligand>
</feature>
<dbReference type="InterPro" id="IPR032630">
    <property type="entry name" value="P_typ_ATPase_c"/>
</dbReference>